<comment type="similarity">
    <text evidence="2 8">Belongs to the V-ATPase 116 kDa subunit family.</text>
</comment>
<comment type="subcellular location">
    <subcellularLocation>
        <location evidence="1">Membrane</location>
        <topology evidence="1">Multi-pass membrane protein</topology>
    </subcellularLocation>
</comment>
<name>A0A0J8QYP6_COCIT</name>
<sequence length="240" mass="27848">MGPPQDTLLRSADMSLTQLYIANEIGREVVSALGEVGLVQFRDLNADTTAFQRTFTSEIRRLDNVERQLRYFHAQMEKEGIEMRPSSEFANTLAAPMASEIDELAQRSESLEQRIFSLNESYEVLKKREVELIEWRWVLREAGSFFDRAHGHTDEIRQSLDNDEAPLLRDVEHQHPPRRQGDDMHHQPSFSVMDIGKLLNHSGQVFTLSMRTVSFEEIKFMKLILVWATSRVFCVTRKLH</sequence>
<dbReference type="Proteomes" id="UP000054559">
    <property type="component" value="Unassembled WGS sequence"/>
</dbReference>
<evidence type="ECO:0000256" key="3">
    <source>
        <dbReference type="ARBA" id="ARBA00022448"/>
    </source>
</evidence>
<evidence type="ECO:0000256" key="9">
    <source>
        <dbReference type="SAM" id="Coils"/>
    </source>
</evidence>
<gene>
    <name evidence="10" type="ORF">CISG_01241</name>
</gene>
<accession>A0A0J8QYP6</accession>
<dbReference type="GO" id="GO:0033179">
    <property type="term" value="C:proton-transporting V-type ATPase, V0 domain"/>
    <property type="evidence" value="ECO:0007669"/>
    <property type="project" value="InterPro"/>
</dbReference>
<dbReference type="STRING" id="454286.A0A0J8QYP6"/>
<dbReference type="AlphaFoldDB" id="A0A0J8QYP6"/>
<proteinExistence type="inferred from homology"/>
<protein>
    <recommendedName>
        <fullName evidence="8">V-type proton ATPase subunit a</fullName>
    </recommendedName>
</protein>
<keyword evidence="6 8" id="KW-0406">Ion transport</keyword>
<evidence type="ECO:0000256" key="7">
    <source>
        <dbReference type="ARBA" id="ARBA00023136"/>
    </source>
</evidence>
<dbReference type="GO" id="GO:0007035">
    <property type="term" value="P:vacuolar acidification"/>
    <property type="evidence" value="ECO:0007669"/>
    <property type="project" value="TreeGrafter"/>
</dbReference>
<keyword evidence="8" id="KW-0375">Hydrogen ion transport</keyword>
<dbReference type="GO" id="GO:0016471">
    <property type="term" value="C:vacuolar proton-transporting V-type ATPase complex"/>
    <property type="evidence" value="ECO:0007669"/>
    <property type="project" value="TreeGrafter"/>
</dbReference>
<keyword evidence="7" id="KW-0472">Membrane</keyword>
<feature type="coiled-coil region" evidence="9">
    <location>
        <begin position="101"/>
        <end position="128"/>
    </location>
</feature>
<evidence type="ECO:0000256" key="1">
    <source>
        <dbReference type="ARBA" id="ARBA00004141"/>
    </source>
</evidence>
<evidence type="ECO:0000256" key="5">
    <source>
        <dbReference type="ARBA" id="ARBA00022989"/>
    </source>
</evidence>
<keyword evidence="9" id="KW-0175">Coiled coil</keyword>
<evidence type="ECO:0000313" key="10">
    <source>
        <dbReference type="EMBL" id="KMU76508.1"/>
    </source>
</evidence>
<evidence type="ECO:0000256" key="8">
    <source>
        <dbReference type="RuleBase" id="RU361189"/>
    </source>
</evidence>
<reference evidence="11" key="1">
    <citation type="journal article" date="2010" name="Genome Res.">
        <title>Population genomic sequencing of Coccidioides fungi reveals recent hybridization and transposon control.</title>
        <authorList>
            <person name="Neafsey D.E."/>
            <person name="Barker B.M."/>
            <person name="Sharpton T.J."/>
            <person name="Stajich J.E."/>
            <person name="Park D.J."/>
            <person name="Whiston E."/>
            <person name="Hung C.-Y."/>
            <person name="McMahan C."/>
            <person name="White J."/>
            <person name="Sykes S."/>
            <person name="Heiman D."/>
            <person name="Young S."/>
            <person name="Zeng Q."/>
            <person name="Abouelleil A."/>
            <person name="Aftuck L."/>
            <person name="Bessette D."/>
            <person name="Brown A."/>
            <person name="FitzGerald M."/>
            <person name="Lui A."/>
            <person name="Macdonald J.P."/>
            <person name="Priest M."/>
            <person name="Orbach M.J."/>
            <person name="Galgiani J.N."/>
            <person name="Kirkland T.N."/>
            <person name="Cole G.T."/>
            <person name="Birren B.W."/>
            <person name="Henn M.R."/>
            <person name="Taylor J.W."/>
            <person name="Rounsley S.D."/>
        </authorList>
    </citation>
    <scope>NUCLEOTIDE SEQUENCE [LARGE SCALE GENOMIC DNA]</scope>
    <source>
        <strain evidence="11">RMSCC 3703</strain>
    </source>
</reference>
<organism evidence="10 11">
    <name type="scientific">Coccidioides immitis RMSCC 3703</name>
    <dbReference type="NCBI Taxonomy" id="454286"/>
    <lineage>
        <taxon>Eukaryota</taxon>
        <taxon>Fungi</taxon>
        <taxon>Dikarya</taxon>
        <taxon>Ascomycota</taxon>
        <taxon>Pezizomycotina</taxon>
        <taxon>Eurotiomycetes</taxon>
        <taxon>Eurotiomycetidae</taxon>
        <taxon>Onygenales</taxon>
        <taxon>Onygenaceae</taxon>
        <taxon>Coccidioides</taxon>
    </lineage>
</organism>
<dbReference type="GO" id="GO:0046961">
    <property type="term" value="F:proton-transporting ATPase activity, rotational mechanism"/>
    <property type="evidence" value="ECO:0007669"/>
    <property type="project" value="InterPro"/>
</dbReference>
<evidence type="ECO:0000256" key="6">
    <source>
        <dbReference type="ARBA" id="ARBA00023065"/>
    </source>
</evidence>
<evidence type="ECO:0000313" key="11">
    <source>
        <dbReference type="Proteomes" id="UP000054559"/>
    </source>
</evidence>
<comment type="function">
    <text evidence="8">Essential component of the vacuolar proton pump (V-ATPase), a multimeric enzyme that catalyzes the translocation of protons across the membranes. Required for assembly and activity of the V-ATPase.</text>
</comment>
<dbReference type="GO" id="GO:0051117">
    <property type="term" value="F:ATPase binding"/>
    <property type="evidence" value="ECO:0007669"/>
    <property type="project" value="TreeGrafter"/>
</dbReference>
<dbReference type="PANTHER" id="PTHR11629">
    <property type="entry name" value="VACUOLAR PROTON ATPASES"/>
    <property type="match status" value="1"/>
</dbReference>
<evidence type="ECO:0000256" key="2">
    <source>
        <dbReference type="ARBA" id="ARBA00009904"/>
    </source>
</evidence>
<keyword evidence="3 8" id="KW-0813">Transport</keyword>
<dbReference type="InterPro" id="IPR002490">
    <property type="entry name" value="V-ATPase_116kDa_su"/>
</dbReference>
<keyword evidence="5" id="KW-1133">Transmembrane helix</keyword>
<dbReference type="PANTHER" id="PTHR11629:SF63">
    <property type="entry name" value="V-TYPE PROTON ATPASE SUBUNIT A"/>
    <property type="match status" value="1"/>
</dbReference>
<dbReference type="EMBL" id="DS268120">
    <property type="protein sequence ID" value="KMU76508.1"/>
    <property type="molecule type" value="Genomic_DNA"/>
</dbReference>
<dbReference type="GO" id="GO:0000329">
    <property type="term" value="C:fungal-type vacuole membrane"/>
    <property type="evidence" value="ECO:0007669"/>
    <property type="project" value="TreeGrafter"/>
</dbReference>
<keyword evidence="4" id="KW-0812">Transmembrane</keyword>
<dbReference type="Pfam" id="PF01496">
    <property type="entry name" value="V_ATPase_I"/>
    <property type="match status" value="1"/>
</dbReference>
<evidence type="ECO:0000256" key="4">
    <source>
        <dbReference type="ARBA" id="ARBA00022692"/>
    </source>
</evidence>